<accession>A0A4R4KFY5</accession>
<evidence type="ECO:0000313" key="1">
    <source>
        <dbReference type="EMBL" id="TDB66930.1"/>
    </source>
</evidence>
<dbReference type="AlphaFoldDB" id="A0A4R4KFY5"/>
<organism evidence="1 2">
    <name type="scientific">Arundinibacter roseus</name>
    <dbReference type="NCBI Taxonomy" id="2070510"/>
    <lineage>
        <taxon>Bacteria</taxon>
        <taxon>Pseudomonadati</taxon>
        <taxon>Bacteroidota</taxon>
        <taxon>Cytophagia</taxon>
        <taxon>Cytophagales</taxon>
        <taxon>Spirosomataceae</taxon>
        <taxon>Arundinibacter</taxon>
    </lineage>
</organism>
<dbReference type="Proteomes" id="UP000295706">
    <property type="component" value="Unassembled WGS sequence"/>
</dbReference>
<protein>
    <submittedName>
        <fullName evidence="1">Uncharacterized protein</fullName>
    </submittedName>
</protein>
<keyword evidence="2" id="KW-1185">Reference proteome</keyword>
<dbReference type="OrthoDB" id="943693at2"/>
<proteinExistence type="predicted"/>
<comment type="caution">
    <text evidence="1">The sequence shown here is derived from an EMBL/GenBank/DDBJ whole genome shotgun (WGS) entry which is preliminary data.</text>
</comment>
<dbReference type="EMBL" id="SMJU01000004">
    <property type="protein sequence ID" value="TDB66930.1"/>
    <property type="molecule type" value="Genomic_DNA"/>
</dbReference>
<evidence type="ECO:0000313" key="2">
    <source>
        <dbReference type="Proteomes" id="UP000295706"/>
    </source>
</evidence>
<name>A0A4R4KFY5_9BACT</name>
<reference evidence="1 2" key="1">
    <citation type="submission" date="2019-02" db="EMBL/GenBank/DDBJ databases">
        <title>Arundinibacter roseus gen. nov., sp. nov., a new member of the family Cytophagaceae.</title>
        <authorList>
            <person name="Szuroczki S."/>
            <person name="Khayer B."/>
            <person name="Sproer C."/>
            <person name="Toumi M."/>
            <person name="Szabo A."/>
            <person name="Felfoldi T."/>
            <person name="Schumann P."/>
            <person name="Toth E."/>
        </authorList>
    </citation>
    <scope>NUCLEOTIDE SEQUENCE [LARGE SCALE GENOMIC DNA]</scope>
    <source>
        <strain evidence="1 2">DMA-k-7a</strain>
    </source>
</reference>
<dbReference type="RefSeq" id="WP_132116067.1">
    <property type="nucleotide sequence ID" value="NZ_SMJU01000004.1"/>
</dbReference>
<gene>
    <name evidence="1" type="ORF">EZE20_07355</name>
</gene>
<sequence length="301" mass="34441">MNLTQNAAKHSFEDTFVAWLTTFVLSLPNGLRVVRHSPEVVNVESSDGFRVLTITLKSLNQRQISDSKTSANQLVNKSIIIHEDLWFTKPFIIQSRLKALLGISERIPARLTKVRRVDKADTLRFLEENHLQGPLPARYAYGLYLPQHYERVLHSPQLFTNQLRTQDGMLVALATFAPPRIFTRETGPHRSFEMIRFANLAHTTVVGGLTKLLSHVVKEHQPNDIMTYVDLEWSVGQSFEKQGFKAVNDTDKHLFWVQPENLKRYPTQRLPEGLTELNAEAQGYLKVYTAGSRKFVLTIHP</sequence>